<evidence type="ECO:0000256" key="5">
    <source>
        <dbReference type="PROSITE-ProRule" id="PRU00108"/>
    </source>
</evidence>
<evidence type="ECO:0000259" key="8">
    <source>
        <dbReference type="PROSITE" id="PS50071"/>
    </source>
</evidence>
<dbReference type="PANTHER" id="PTHR24340">
    <property type="entry name" value="HOMEOBOX PROTEIN NKX"/>
    <property type="match status" value="1"/>
</dbReference>
<evidence type="ECO:0000256" key="2">
    <source>
        <dbReference type="ARBA" id="ARBA00023125"/>
    </source>
</evidence>
<dbReference type="OrthoDB" id="3137333at2759"/>
<dbReference type="PROSITE" id="PS00027">
    <property type="entry name" value="HOMEOBOX_1"/>
    <property type="match status" value="1"/>
</dbReference>
<dbReference type="GO" id="GO:0030154">
    <property type="term" value="P:cell differentiation"/>
    <property type="evidence" value="ECO:0007669"/>
    <property type="project" value="TreeGrafter"/>
</dbReference>
<dbReference type="EMBL" id="LUCM01011783">
    <property type="protein sequence ID" value="KAA0183465.1"/>
    <property type="molecule type" value="Genomic_DNA"/>
</dbReference>
<evidence type="ECO:0000256" key="3">
    <source>
        <dbReference type="ARBA" id="ARBA00023155"/>
    </source>
</evidence>
<dbReference type="GO" id="GO:0000978">
    <property type="term" value="F:RNA polymerase II cis-regulatory region sequence-specific DNA binding"/>
    <property type="evidence" value="ECO:0007669"/>
    <property type="project" value="TreeGrafter"/>
</dbReference>
<gene>
    <name evidence="9" type="ORF">FBUS_06695</name>
</gene>
<name>A0A8E0RMW1_9TREM</name>
<evidence type="ECO:0000256" key="1">
    <source>
        <dbReference type="ARBA" id="ARBA00004123"/>
    </source>
</evidence>
<dbReference type="SUPFAM" id="SSF46689">
    <property type="entry name" value="Homeodomain-like"/>
    <property type="match status" value="1"/>
</dbReference>
<dbReference type="GO" id="GO:0000981">
    <property type="term" value="F:DNA-binding transcription factor activity, RNA polymerase II-specific"/>
    <property type="evidence" value="ECO:0007669"/>
    <property type="project" value="InterPro"/>
</dbReference>
<dbReference type="InterPro" id="IPR001356">
    <property type="entry name" value="HD"/>
</dbReference>
<keyword evidence="10" id="KW-1185">Reference proteome</keyword>
<comment type="caution">
    <text evidence="9">The sequence shown here is derived from an EMBL/GenBank/DDBJ whole genome shotgun (WGS) entry which is preliminary data.</text>
</comment>
<evidence type="ECO:0000313" key="10">
    <source>
        <dbReference type="Proteomes" id="UP000728185"/>
    </source>
</evidence>
<dbReference type="PRINTS" id="PR00024">
    <property type="entry name" value="HOMEOBOX"/>
</dbReference>
<evidence type="ECO:0000256" key="4">
    <source>
        <dbReference type="ARBA" id="ARBA00023242"/>
    </source>
</evidence>
<evidence type="ECO:0000256" key="7">
    <source>
        <dbReference type="SAM" id="MobiDB-lite"/>
    </source>
</evidence>
<dbReference type="PROSITE" id="PS50071">
    <property type="entry name" value="HOMEOBOX_2"/>
    <property type="match status" value="1"/>
</dbReference>
<dbReference type="CDD" id="cd00086">
    <property type="entry name" value="homeodomain"/>
    <property type="match status" value="1"/>
</dbReference>
<dbReference type="Pfam" id="PF00046">
    <property type="entry name" value="Homeodomain"/>
    <property type="match status" value="1"/>
</dbReference>
<feature type="compositionally biased region" description="Polar residues" evidence="7">
    <location>
        <begin position="235"/>
        <end position="248"/>
    </location>
</feature>
<organism evidence="9 10">
    <name type="scientific">Fasciolopsis buskii</name>
    <dbReference type="NCBI Taxonomy" id="27845"/>
    <lineage>
        <taxon>Eukaryota</taxon>
        <taxon>Metazoa</taxon>
        <taxon>Spiralia</taxon>
        <taxon>Lophotrochozoa</taxon>
        <taxon>Platyhelminthes</taxon>
        <taxon>Trematoda</taxon>
        <taxon>Digenea</taxon>
        <taxon>Plagiorchiida</taxon>
        <taxon>Echinostomata</taxon>
        <taxon>Echinostomatoidea</taxon>
        <taxon>Fasciolidae</taxon>
        <taxon>Fasciolopsis</taxon>
    </lineage>
</organism>
<feature type="DNA-binding region" description="Homeobox" evidence="5">
    <location>
        <begin position="167"/>
        <end position="226"/>
    </location>
</feature>
<comment type="subcellular location">
    <subcellularLocation>
        <location evidence="1 5 6">Nucleus</location>
    </subcellularLocation>
</comment>
<dbReference type="PANTHER" id="PTHR24340:SF82">
    <property type="entry name" value="HOMEOBOX PROTEIN VND"/>
    <property type="match status" value="1"/>
</dbReference>
<keyword evidence="4 5" id="KW-0539">Nucleus</keyword>
<protein>
    <submittedName>
        <fullName evidence="9">Homeobox protein Nkx-2.4</fullName>
    </submittedName>
</protein>
<dbReference type="SMART" id="SM00389">
    <property type="entry name" value="HOX"/>
    <property type="match status" value="1"/>
</dbReference>
<evidence type="ECO:0000256" key="6">
    <source>
        <dbReference type="RuleBase" id="RU000682"/>
    </source>
</evidence>
<keyword evidence="3 5" id="KW-0371">Homeobox</keyword>
<dbReference type="InterPro" id="IPR050394">
    <property type="entry name" value="Homeobox_NK-like"/>
</dbReference>
<dbReference type="AlphaFoldDB" id="A0A8E0RMW1"/>
<dbReference type="InterPro" id="IPR017970">
    <property type="entry name" value="Homeobox_CS"/>
</dbReference>
<keyword evidence="2 5" id="KW-0238">DNA-binding</keyword>
<proteinExistence type="predicted"/>
<dbReference type="Gene3D" id="1.10.10.60">
    <property type="entry name" value="Homeodomain-like"/>
    <property type="match status" value="1"/>
</dbReference>
<sequence length="368" mass="41744">MPQSKCVRDIVSDGEGCHDKQKEKNDPQVFLKDASHGPAAIQKLYEYWVNTVKHLIGLQDIFPGVTQPYPYSSAQCLSRSFANNTNLSTRNIPCHSSNSPVQLFNDLGTVFSAVTNRPPTEPKYSGPTKCWDYNTPTDMTVASNNQKDRASSTGVTTKSHLSNYTKRRKRRVLFSRFQTQKLEQRFNEKRYLSAAEREHLAKMLSLTPTQVKIWFQNHRYKIKRAGEEAMHTSEHSTSSQGPTNNTNFGSSVIDYRKMNNDLREARSDSKVGLLSASTSCHGFTERSNQCTADSRFPNEAQVLPDNPAMEKWMKFVSSHFYTPTFAPVSSLTMTNNMPTPAGHEHFQLDCCPMPPYPRYILQDKVSHL</sequence>
<reference evidence="9" key="1">
    <citation type="submission" date="2019-05" db="EMBL/GenBank/DDBJ databases">
        <title>Annotation for the trematode Fasciolopsis buski.</title>
        <authorList>
            <person name="Choi Y.-J."/>
        </authorList>
    </citation>
    <scope>NUCLEOTIDE SEQUENCE</scope>
    <source>
        <strain evidence="9">HT</strain>
        <tissue evidence="9">Whole worm</tissue>
    </source>
</reference>
<accession>A0A8E0RMW1</accession>
<dbReference type="Proteomes" id="UP000728185">
    <property type="component" value="Unassembled WGS sequence"/>
</dbReference>
<evidence type="ECO:0000313" key="9">
    <source>
        <dbReference type="EMBL" id="KAA0183465.1"/>
    </source>
</evidence>
<dbReference type="InterPro" id="IPR009057">
    <property type="entry name" value="Homeodomain-like_sf"/>
</dbReference>
<dbReference type="GO" id="GO:0005634">
    <property type="term" value="C:nucleus"/>
    <property type="evidence" value="ECO:0007669"/>
    <property type="project" value="UniProtKB-SubCell"/>
</dbReference>
<dbReference type="InterPro" id="IPR020479">
    <property type="entry name" value="HD_metazoa"/>
</dbReference>
<feature type="region of interest" description="Disordered" evidence="7">
    <location>
        <begin position="227"/>
        <end position="248"/>
    </location>
</feature>
<feature type="region of interest" description="Disordered" evidence="7">
    <location>
        <begin position="140"/>
        <end position="162"/>
    </location>
</feature>
<feature type="domain" description="Homeobox" evidence="8">
    <location>
        <begin position="165"/>
        <end position="225"/>
    </location>
</feature>